<keyword evidence="3" id="KW-0540">Nuclease</keyword>
<dbReference type="Proteomes" id="UP000226324">
    <property type="component" value="Segment"/>
</dbReference>
<dbReference type="EMBL" id="KY092480">
    <property type="protein sequence ID" value="APD18575.1"/>
    <property type="molecule type" value="Genomic_DNA"/>
</dbReference>
<dbReference type="InterPro" id="IPR003615">
    <property type="entry name" value="HNH_nuc"/>
</dbReference>
<evidence type="ECO:0000313" key="3">
    <source>
        <dbReference type="EMBL" id="APD18575.1"/>
    </source>
</evidence>
<feature type="region of interest" description="Disordered" evidence="1">
    <location>
        <begin position="131"/>
        <end position="173"/>
    </location>
</feature>
<reference evidence="3 4" key="1">
    <citation type="submission" date="2016-11" db="EMBL/GenBank/DDBJ databases">
        <authorList>
            <person name="Adame A."/>
            <person name="Tommaney K.S."/>
            <person name="Leatherman A.T."/>
            <person name="Nguyen L.K."/>
            <person name="Nayek S."/>
            <person name="Bhuiyan S."/>
            <person name="Layton S.R."/>
            <person name="Donegan-Quick R."/>
            <person name="Schaff J."/>
            <person name="Hughes L.E."/>
            <person name="Garlena R.A."/>
            <person name="Russell D.A."/>
            <person name="Pope W.H."/>
            <person name="Jacobs-Sera D."/>
            <person name="Hendrix R.W."/>
            <person name="Hatfull G.F."/>
        </authorList>
    </citation>
    <scope>NUCLEOTIDE SEQUENCE [LARGE SCALE GENOMIC DNA]</scope>
</reference>
<dbReference type="Pfam" id="PF13392">
    <property type="entry name" value="HNH_3"/>
    <property type="match status" value="1"/>
</dbReference>
<keyword evidence="4" id="KW-1185">Reference proteome</keyword>
<accession>A0A1J0MC39</accession>
<evidence type="ECO:0000313" key="4">
    <source>
        <dbReference type="Proteomes" id="UP000226324"/>
    </source>
</evidence>
<feature type="compositionally biased region" description="Low complexity" evidence="1">
    <location>
        <begin position="14"/>
        <end position="28"/>
    </location>
</feature>
<feature type="domain" description="HNH nuclease" evidence="2">
    <location>
        <begin position="55"/>
        <end position="97"/>
    </location>
</feature>
<keyword evidence="3" id="KW-0255">Endonuclease</keyword>
<sequence length="173" mass="19187">MARTTPAERFAAKTTPGTIPTGPDTPDTPCLLWPETSLDRDGYGRFWVDGRVAPAHRWSYEQHRGPVPAGLELDHLCTVRRCVAADHLDAVDHRTNVLRSTGPSAVNARRTECKHGHDLTNPDNVHVAYPPSHPHGMRKCRPCARTRARRTREPQLAPVTALPTRTTPERTAA</sequence>
<organism evidence="3 4">
    <name type="scientific">Streptomyces phage Picard</name>
    <dbReference type="NCBI Taxonomy" id="1920311"/>
    <lineage>
        <taxon>Viruses</taxon>
        <taxon>Duplodnaviria</taxon>
        <taxon>Heunggongvirae</taxon>
        <taxon>Uroviricota</taxon>
        <taxon>Caudoviricetes</taxon>
        <taxon>Picardvirus</taxon>
        <taxon>Picardvirus picard</taxon>
    </lineage>
</organism>
<evidence type="ECO:0000256" key="1">
    <source>
        <dbReference type="SAM" id="MobiDB-lite"/>
    </source>
</evidence>
<name>A0A1J0MC39_9CAUD</name>
<gene>
    <name evidence="3" type="ORF">SEA_PICARD_45</name>
</gene>
<dbReference type="GO" id="GO:0004519">
    <property type="term" value="F:endonuclease activity"/>
    <property type="evidence" value="ECO:0007669"/>
    <property type="project" value="UniProtKB-KW"/>
</dbReference>
<evidence type="ECO:0000259" key="2">
    <source>
        <dbReference type="Pfam" id="PF13392"/>
    </source>
</evidence>
<feature type="compositionally biased region" description="Basic residues" evidence="1">
    <location>
        <begin position="135"/>
        <end position="150"/>
    </location>
</feature>
<protein>
    <submittedName>
        <fullName evidence="3">HNH endonuclease</fullName>
    </submittedName>
</protein>
<feature type="region of interest" description="Disordered" evidence="1">
    <location>
        <begin position="1"/>
        <end position="28"/>
    </location>
</feature>
<proteinExistence type="predicted"/>
<keyword evidence="3" id="KW-0378">Hydrolase</keyword>
<dbReference type="SUPFAM" id="SSF54060">
    <property type="entry name" value="His-Me finger endonucleases"/>
    <property type="match status" value="1"/>
</dbReference>
<dbReference type="InterPro" id="IPR044925">
    <property type="entry name" value="His-Me_finger_sf"/>
</dbReference>